<evidence type="ECO:0000256" key="4">
    <source>
        <dbReference type="ARBA" id="ARBA00023136"/>
    </source>
</evidence>
<dbReference type="GO" id="GO:0016020">
    <property type="term" value="C:membrane"/>
    <property type="evidence" value="ECO:0007669"/>
    <property type="project" value="UniProtKB-SubCell"/>
</dbReference>
<dbReference type="GO" id="GO:0022857">
    <property type="term" value="F:transmembrane transporter activity"/>
    <property type="evidence" value="ECO:0007669"/>
    <property type="project" value="InterPro"/>
</dbReference>
<feature type="transmembrane region" description="Helical" evidence="5">
    <location>
        <begin position="33"/>
        <end position="52"/>
    </location>
</feature>
<evidence type="ECO:0000256" key="3">
    <source>
        <dbReference type="ARBA" id="ARBA00022989"/>
    </source>
</evidence>
<keyword evidence="3 5" id="KW-1133">Transmembrane helix</keyword>
<dbReference type="SUPFAM" id="SSF103473">
    <property type="entry name" value="MFS general substrate transporter"/>
    <property type="match status" value="1"/>
</dbReference>
<dbReference type="PANTHER" id="PTHR48021:SF33">
    <property type="entry name" value="AT22075P-RELATED"/>
    <property type="match status" value="1"/>
</dbReference>
<keyword evidence="4 5" id="KW-0472">Membrane</keyword>
<keyword evidence="2 5" id="KW-0812">Transmembrane</keyword>
<evidence type="ECO:0000256" key="5">
    <source>
        <dbReference type="SAM" id="Phobius"/>
    </source>
</evidence>
<dbReference type="PROSITE" id="PS00216">
    <property type="entry name" value="SUGAR_TRANSPORT_1"/>
    <property type="match status" value="1"/>
</dbReference>
<feature type="transmembrane region" description="Helical" evidence="5">
    <location>
        <begin position="91"/>
        <end position="121"/>
    </location>
</feature>
<evidence type="ECO:0000313" key="7">
    <source>
        <dbReference type="EMBL" id="KAJ6642107.1"/>
    </source>
</evidence>
<dbReference type="AlphaFoldDB" id="A0A9Q0N300"/>
<evidence type="ECO:0000259" key="6">
    <source>
        <dbReference type="PROSITE" id="PS50850"/>
    </source>
</evidence>
<organism evidence="7 8">
    <name type="scientific">Pseudolycoriella hygida</name>
    <dbReference type="NCBI Taxonomy" id="35572"/>
    <lineage>
        <taxon>Eukaryota</taxon>
        <taxon>Metazoa</taxon>
        <taxon>Ecdysozoa</taxon>
        <taxon>Arthropoda</taxon>
        <taxon>Hexapoda</taxon>
        <taxon>Insecta</taxon>
        <taxon>Pterygota</taxon>
        <taxon>Neoptera</taxon>
        <taxon>Endopterygota</taxon>
        <taxon>Diptera</taxon>
        <taxon>Nematocera</taxon>
        <taxon>Sciaroidea</taxon>
        <taxon>Sciaridae</taxon>
        <taxon>Pseudolycoriella</taxon>
    </lineage>
</organism>
<evidence type="ECO:0000313" key="8">
    <source>
        <dbReference type="Proteomes" id="UP001151699"/>
    </source>
</evidence>
<proteinExistence type="predicted"/>
<feature type="transmembrane region" description="Helical" evidence="5">
    <location>
        <begin position="269"/>
        <end position="289"/>
    </location>
</feature>
<dbReference type="InterPro" id="IPR005829">
    <property type="entry name" value="Sugar_transporter_CS"/>
</dbReference>
<comment type="subcellular location">
    <subcellularLocation>
        <location evidence="1">Membrane</location>
        <topology evidence="1">Multi-pass membrane protein</topology>
    </subcellularLocation>
</comment>
<dbReference type="EMBL" id="WJQU01000002">
    <property type="protein sequence ID" value="KAJ6642107.1"/>
    <property type="molecule type" value="Genomic_DNA"/>
</dbReference>
<feature type="transmembrane region" description="Helical" evidence="5">
    <location>
        <begin position="58"/>
        <end position="79"/>
    </location>
</feature>
<dbReference type="InterPro" id="IPR020846">
    <property type="entry name" value="MFS_dom"/>
</dbReference>
<dbReference type="OrthoDB" id="6612291at2759"/>
<dbReference type="PROSITE" id="PS50850">
    <property type="entry name" value="MFS"/>
    <property type="match status" value="1"/>
</dbReference>
<dbReference type="PANTHER" id="PTHR48021">
    <property type="match status" value="1"/>
</dbReference>
<feature type="non-terminal residue" evidence="7">
    <location>
        <position position="347"/>
    </location>
</feature>
<dbReference type="InterPro" id="IPR036259">
    <property type="entry name" value="MFS_trans_sf"/>
</dbReference>
<dbReference type="Pfam" id="PF00083">
    <property type="entry name" value="Sugar_tr"/>
    <property type="match status" value="2"/>
</dbReference>
<evidence type="ECO:0000256" key="2">
    <source>
        <dbReference type="ARBA" id="ARBA00022692"/>
    </source>
</evidence>
<feature type="transmembrane region" description="Helical" evidence="5">
    <location>
        <begin position="310"/>
        <end position="334"/>
    </location>
</feature>
<feature type="transmembrane region" description="Helical" evidence="5">
    <location>
        <begin position="6"/>
        <end position="26"/>
    </location>
</feature>
<evidence type="ECO:0000256" key="1">
    <source>
        <dbReference type="ARBA" id="ARBA00004141"/>
    </source>
</evidence>
<dbReference type="InterPro" id="IPR050549">
    <property type="entry name" value="MFS_Trehalose_Transporter"/>
</dbReference>
<comment type="caution">
    <text evidence="7">The sequence shown here is derived from an EMBL/GenBank/DDBJ whole genome shotgun (WGS) entry which is preliminary data.</text>
</comment>
<dbReference type="Gene3D" id="1.20.1250.20">
    <property type="entry name" value="MFS general substrate transporter like domains"/>
    <property type="match status" value="2"/>
</dbReference>
<name>A0A9Q0N300_9DIPT</name>
<protein>
    <submittedName>
        <fullName evidence="7">Facilitated trehalose transporter Tret1</fullName>
    </submittedName>
</protein>
<feature type="domain" description="Major facilitator superfamily (MFS) profile" evidence="6">
    <location>
        <begin position="1"/>
        <end position="347"/>
    </location>
</feature>
<dbReference type="Proteomes" id="UP001151699">
    <property type="component" value="Chromosome B"/>
</dbReference>
<feature type="transmembrane region" description="Helical" evidence="5">
    <location>
        <begin position="133"/>
        <end position="152"/>
    </location>
</feature>
<feature type="transmembrane region" description="Helical" evidence="5">
    <location>
        <begin position="207"/>
        <end position="228"/>
    </location>
</feature>
<accession>A0A9Q0N300</accession>
<feature type="transmembrane region" description="Helical" evidence="5">
    <location>
        <begin position="240"/>
        <end position="263"/>
    </location>
</feature>
<gene>
    <name evidence="7" type="primary">Tret1_29</name>
    <name evidence="7" type="ORF">Bhyg_07053</name>
</gene>
<keyword evidence="8" id="KW-1185">Reference proteome</keyword>
<sequence length="347" mass="38232">MWLSGVYHLGAILGNFLFGILLNYFGRTKPMSLLALPNIIFWVTVLLANNFSQLVVGRFVGGLTGGLFVCIPSFVAEIANKELVKTDKRFFFDLFILLSAYRIRGFLGVMGPLIVAVGILFAYICGAFVEFRLVPYCIIAVPVLFFIVMQFMPETPHALLRRKHLQEIEKESLKGLLSGVALVVISIFSGIIVMTMHAAQLFIDSGAVFSASLSAIILGLLQVCGIYVSSMLVDRVGRRILLGISSLGAAISLFVFGTFSYLINQGYELSFFDWVPVVSGSFYIFINCVGIKPMPSLYVAEILPDNVRDIGLSICMMVMTMCTSISVFTLPLFVDLFGLYAVMWGYG</sequence>
<reference evidence="7" key="1">
    <citation type="submission" date="2022-07" db="EMBL/GenBank/DDBJ databases">
        <authorList>
            <person name="Trinca V."/>
            <person name="Uliana J.V.C."/>
            <person name="Torres T.T."/>
            <person name="Ward R.J."/>
            <person name="Monesi N."/>
        </authorList>
    </citation>
    <scope>NUCLEOTIDE SEQUENCE</scope>
    <source>
        <strain evidence="7">HSMRA1968</strain>
        <tissue evidence="7">Whole embryos</tissue>
    </source>
</reference>
<feature type="transmembrane region" description="Helical" evidence="5">
    <location>
        <begin position="173"/>
        <end position="195"/>
    </location>
</feature>
<dbReference type="InterPro" id="IPR005828">
    <property type="entry name" value="MFS_sugar_transport-like"/>
</dbReference>